<evidence type="ECO:0000259" key="11">
    <source>
        <dbReference type="PROSITE" id="PS51866"/>
    </source>
</evidence>
<keyword evidence="13" id="KW-1185">Reference proteome</keyword>
<evidence type="ECO:0000256" key="7">
    <source>
        <dbReference type="ARBA" id="ARBA00022967"/>
    </source>
</evidence>
<evidence type="ECO:0000313" key="13">
    <source>
        <dbReference type="Proteomes" id="UP000048949"/>
    </source>
</evidence>
<evidence type="ECO:0000256" key="9">
    <source>
        <dbReference type="PROSITE-ProRule" id="PRU01213"/>
    </source>
</evidence>
<dbReference type="InterPro" id="IPR003439">
    <property type="entry name" value="ABC_transporter-like_ATP-bd"/>
</dbReference>
<dbReference type="Gene3D" id="2.40.50.100">
    <property type="match status" value="1"/>
</dbReference>
<dbReference type="Gene3D" id="3.40.50.300">
    <property type="entry name" value="P-loop containing nucleotide triphosphate hydrolases"/>
    <property type="match status" value="1"/>
</dbReference>
<keyword evidence="5" id="KW-0547">Nucleotide-binding</keyword>
<dbReference type="RefSeq" id="WP_048597476.1">
    <property type="nucleotide sequence ID" value="NZ_CVPC01000002.1"/>
</dbReference>
<keyword evidence="12" id="KW-0378">Hydrolase</keyword>
<dbReference type="OrthoDB" id="9802264at2"/>
<evidence type="ECO:0000256" key="6">
    <source>
        <dbReference type="ARBA" id="ARBA00022840"/>
    </source>
</evidence>
<keyword evidence="2" id="KW-1003">Cell membrane</keyword>
<protein>
    <submittedName>
        <fullName evidence="12">Maltose/maltodextrin import ATP-binding protein MalK</fullName>
        <ecNumber evidence="12">3.6.3.19</ecNumber>
    </submittedName>
</protein>
<evidence type="ECO:0000256" key="1">
    <source>
        <dbReference type="ARBA" id="ARBA00022448"/>
    </source>
</evidence>
<dbReference type="InterPro" id="IPR008995">
    <property type="entry name" value="Mo/tungstate-bd_C_term_dom"/>
</dbReference>
<dbReference type="GO" id="GO:0016887">
    <property type="term" value="F:ATP hydrolysis activity"/>
    <property type="evidence" value="ECO:0007669"/>
    <property type="project" value="InterPro"/>
</dbReference>
<dbReference type="SUPFAM" id="SSF50331">
    <property type="entry name" value="MOP-like"/>
    <property type="match status" value="1"/>
</dbReference>
<dbReference type="InterPro" id="IPR003593">
    <property type="entry name" value="AAA+_ATPase"/>
</dbReference>
<name>A0A0U1NHH5_9RHOB</name>
<dbReference type="GO" id="GO:0015098">
    <property type="term" value="F:molybdate ion transmembrane transporter activity"/>
    <property type="evidence" value="ECO:0007669"/>
    <property type="project" value="InterPro"/>
</dbReference>
<reference evidence="12 13" key="1">
    <citation type="submission" date="2015-04" db="EMBL/GenBank/DDBJ databases">
        <authorList>
            <person name="Syromyatnikov M.Y."/>
            <person name="Popov V.N."/>
        </authorList>
    </citation>
    <scope>NUCLEOTIDE SEQUENCE [LARGE SCALE GENOMIC DNA]</scope>
    <source>
        <strain evidence="12 13">CECT 5292</strain>
    </source>
</reference>
<keyword evidence="1" id="KW-0813">Transport</keyword>
<dbReference type="AlphaFoldDB" id="A0A0U1NHH5"/>
<dbReference type="InterPro" id="IPR017871">
    <property type="entry name" value="ABC_transporter-like_CS"/>
</dbReference>
<dbReference type="NCBIfam" id="TIGR02142">
    <property type="entry name" value="modC_ABC"/>
    <property type="match status" value="1"/>
</dbReference>
<dbReference type="InterPro" id="IPR050334">
    <property type="entry name" value="Molybdenum_import_ModC"/>
</dbReference>
<dbReference type="InterPro" id="IPR005116">
    <property type="entry name" value="Transp-assoc_OB_typ1"/>
</dbReference>
<dbReference type="EC" id="3.6.3.19" evidence="12"/>
<evidence type="ECO:0000259" key="10">
    <source>
        <dbReference type="PROSITE" id="PS50893"/>
    </source>
</evidence>
<dbReference type="SMART" id="SM00382">
    <property type="entry name" value="AAA"/>
    <property type="match status" value="1"/>
</dbReference>
<dbReference type="Pfam" id="PF00005">
    <property type="entry name" value="ABC_tran"/>
    <property type="match status" value="1"/>
</dbReference>
<dbReference type="SUPFAM" id="SSF52540">
    <property type="entry name" value="P-loop containing nucleoside triphosphate hydrolases"/>
    <property type="match status" value="1"/>
</dbReference>
<dbReference type="STRING" id="282199.GCA_001049735_00211"/>
<dbReference type="InterPro" id="IPR027417">
    <property type="entry name" value="P-loop_NTPase"/>
</dbReference>
<keyword evidence="8" id="KW-0472">Membrane</keyword>
<proteinExistence type="predicted"/>
<evidence type="ECO:0000256" key="8">
    <source>
        <dbReference type="ARBA" id="ARBA00023136"/>
    </source>
</evidence>
<sequence>MFDLRVRHQFNAASLDVHVRSDARVLALFGPSGAGKTSLIKALEGSFAPEFAVLKAAGKTLLDTTQSIRVPTHRRRLGVIYQDARLFPHMTVDGNLRYAEQFGRAKKLNGAFEEVVDLLGLERVLHQRPATLSGGEAQRVAIGRAILSQPRALLLDEPLAGIDQARREEIIPYLLRLKRELSLPMILVSHDLNDVVRLADDVALIDEGRVVKQGALADVLANPELSQFFGPSQTGAVINGHVVAHHPDGITEIATSAGSAMLAQIETKVGADVRIRVLAKDVMISREKPIGLSALNIWHGSIVSITPAGARGVVVDLKCGSDHILAFVTNRSLQALALEVGAACWLVVKSLSLTDPQIS</sequence>
<keyword evidence="7" id="KW-1278">Translocase</keyword>
<dbReference type="PANTHER" id="PTHR43514">
    <property type="entry name" value="ABC TRANSPORTER I FAMILY MEMBER 10"/>
    <property type="match status" value="1"/>
</dbReference>
<dbReference type="InterPro" id="IPR004606">
    <property type="entry name" value="Mop_domain"/>
</dbReference>
<evidence type="ECO:0000256" key="4">
    <source>
        <dbReference type="ARBA" id="ARBA00022519"/>
    </source>
</evidence>
<dbReference type="Pfam" id="PF03459">
    <property type="entry name" value="TOBE"/>
    <property type="match status" value="1"/>
</dbReference>
<feature type="domain" description="Mop" evidence="11">
    <location>
        <begin position="291"/>
        <end position="357"/>
    </location>
</feature>
<gene>
    <name evidence="12" type="primary">malK</name>
    <name evidence="12" type="ORF">NIG5292_00211</name>
</gene>
<evidence type="ECO:0000256" key="5">
    <source>
        <dbReference type="ARBA" id="ARBA00022741"/>
    </source>
</evidence>
<dbReference type="PANTHER" id="PTHR43514:SF4">
    <property type="entry name" value="ABC TRANSPORTER I FAMILY MEMBER 10"/>
    <property type="match status" value="1"/>
</dbReference>
<dbReference type="PROSITE" id="PS00211">
    <property type="entry name" value="ABC_TRANSPORTER_1"/>
    <property type="match status" value="1"/>
</dbReference>
<evidence type="ECO:0000313" key="12">
    <source>
        <dbReference type="EMBL" id="CRK74185.1"/>
    </source>
</evidence>
<dbReference type="GO" id="GO:0140359">
    <property type="term" value="F:ABC-type transporter activity"/>
    <property type="evidence" value="ECO:0007669"/>
    <property type="project" value="InterPro"/>
</dbReference>
<evidence type="ECO:0000256" key="3">
    <source>
        <dbReference type="ARBA" id="ARBA00022505"/>
    </source>
</evidence>
<dbReference type="GO" id="GO:0016020">
    <property type="term" value="C:membrane"/>
    <property type="evidence" value="ECO:0007669"/>
    <property type="project" value="InterPro"/>
</dbReference>
<dbReference type="PROSITE" id="PS50893">
    <property type="entry name" value="ABC_TRANSPORTER_2"/>
    <property type="match status" value="1"/>
</dbReference>
<dbReference type="InterPro" id="IPR011868">
    <property type="entry name" value="ModC_ABC_ATP-bd"/>
</dbReference>
<evidence type="ECO:0000256" key="2">
    <source>
        <dbReference type="ARBA" id="ARBA00022475"/>
    </source>
</evidence>
<dbReference type="EMBL" id="CVQV01000002">
    <property type="protein sequence ID" value="CRK74185.1"/>
    <property type="molecule type" value="Genomic_DNA"/>
</dbReference>
<keyword evidence="4" id="KW-0997">Cell inner membrane</keyword>
<keyword evidence="6 12" id="KW-0067">ATP-binding</keyword>
<dbReference type="PROSITE" id="PS51866">
    <property type="entry name" value="MOP"/>
    <property type="match status" value="1"/>
</dbReference>
<organism evidence="12 13">
    <name type="scientific">Nereida ignava</name>
    <dbReference type="NCBI Taxonomy" id="282199"/>
    <lineage>
        <taxon>Bacteria</taxon>
        <taxon>Pseudomonadati</taxon>
        <taxon>Pseudomonadota</taxon>
        <taxon>Alphaproteobacteria</taxon>
        <taxon>Rhodobacterales</taxon>
        <taxon>Roseobacteraceae</taxon>
        <taxon>Nereida</taxon>
    </lineage>
</organism>
<accession>A0A0U1NHH5</accession>
<feature type="domain" description="ABC transporter" evidence="10">
    <location>
        <begin position="4"/>
        <end position="232"/>
    </location>
</feature>
<dbReference type="Proteomes" id="UP000048949">
    <property type="component" value="Unassembled WGS sequence"/>
</dbReference>
<dbReference type="GO" id="GO:0005524">
    <property type="term" value="F:ATP binding"/>
    <property type="evidence" value="ECO:0007669"/>
    <property type="project" value="UniProtKB-KW"/>
</dbReference>
<keyword evidence="3 9" id="KW-0500">Molybdenum</keyword>